<evidence type="ECO:0000313" key="3">
    <source>
        <dbReference type="Proteomes" id="UP000297729"/>
    </source>
</evidence>
<dbReference type="Proteomes" id="UP000297729">
    <property type="component" value="Unassembled WGS sequence"/>
</dbReference>
<evidence type="ECO:0000259" key="1">
    <source>
        <dbReference type="Pfam" id="PF00881"/>
    </source>
</evidence>
<accession>A0A4Y9SEL9</accession>
<dbReference type="RefSeq" id="WP_135202648.1">
    <property type="nucleotide sequence ID" value="NZ_SPVG01000170.1"/>
</dbReference>
<sequence length="357" mass="39854">MSADQLQQVLNLTRWAPSGDNTQPWRFEIVDDMQVRVHCQDTRDHVVYDLDGRPSQIAFGAMLETMHIAASAQGWRAETERVADSPEQAPVFAVRFHADPAVRADPLLGAIETRSVQRRAMSTRPLTAAEKQALQDCVGGDYQVQWLEGFGNRLKAARLMYRNAGLRLTMPEAYEVHRDIIEWDAQFSEDKVPDQALGVDAMTLRLMRWGMRSWRRLERLNAVLGTSAPRLQMDLIPGLACAAHFVIRAHRAPQGIDDYVAAGRAVQRFWLTLTALGLSMQPEMTPLIFARYVSNGVRFSRDDKLLALAASLREELQRVIGTGGAPVFMGRLGAGPAARARSLRKALPRLMRAASGR</sequence>
<protein>
    <submittedName>
        <fullName evidence="2">Molybdopterin biosynthesis protein MoeY</fullName>
    </submittedName>
</protein>
<dbReference type="OrthoDB" id="272552at2"/>
<dbReference type="InterPro" id="IPR029479">
    <property type="entry name" value="Nitroreductase"/>
</dbReference>
<dbReference type="GO" id="GO:0016491">
    <property type="term" value="F:oxidoreductase activity"/>
    <property type="evidence" value="ECO:0007669"/>
    <property type="project" value="InterPro"/>
</dbReference>
<name>A0A4Y9SEL9_9BURK</name>
<dbReference type="Pfam" id="PF00881">
    <property type="entry name" value="Nitroreductase"/>
    <property type="match status" value="1"/>
</dbReference>
<dbReference type="EMBL" id="SPVG01000170">
    <property type="protein sequence ID" value="TFW19279.1"/>
    <property type="molecule type" value="Genomic_DNA"/>
</dbReference>
<comment type="caution">
    <text evidence="2">The sequence shown here is derived from an EMBL/GenBank/DDBJ whole genome shotgun (WGS) entry which is preliminary data.</text>
</comment>
<dbReference type="AlphaFoldDB" id="A0A4Y9SEL9"/>
<dbReference type="InterPro" id="IPR000415">
    <property type="entry name" value="Nitroreductase-like"/>
</dbReference>
<gene>
    <name evidence="2" type="ORF">E4L98_16510</name>
</gene>
<feature type="domain" description="Nitroreductase" evidence="1">
    <location>
        <begin position="2"/>
        <end position="40"/>
    </location>
</feature>
<keyword evidence="3" id="KW-1185">Reference proteome</keyword>
<evidence type="ECO:0000313" key="2">
    <source>
        <dbReference type="EMBL" id="TFW19279.1"/>
    </source>
</evidence>
<dbReference type="Gene3D" id="3.40.109.10">
    <property type="entry name" value="NADH Oxidase"/>
    <property type="match status" value="2"/>
</dbReference>
<reference evidence="2 3" key="1">
    <citation type="submission" date="2019-03" db="EMBL/GenBank/DDBJ databases">
        <title>Draft Genome Sequence of Duganella callidus sp. nov., a Novel Duganella Species Isolated from Cultivated Soil.</title>
        <authorList>
            <person name="Raths R."/>
            <person name="Peta V."/>
            <person name="Bucking H."/>
        </authorList>
    </citation>
    <scope>NUCLEOTIDE SEQUENCE [LARGE SCALE GENOMIC DNA]</scope>
    <source>
        <strain evidence="2 3">DN04</strain>
    </source>
</reference>
<organism evidence="2 3">
    <name type="scientific">Duganella callida</name>
    <dbReference type="NCBI Taxonomy" id="2561932"/>
    <lineage>
        <taxon>Bacteria</taxon>
        <taxon>Pseudomonadati</taxon>
        <taxon>Pseudomonadota</taxon>
        <taxon>Betaproteobacteria</taxon>
        <taxon>Burkholderiales</taxon>
        <taxon>Oxalobacteraceae</taxon>
        <taxon>Telluria group</taxon>
        <taxon>Duganella</taxon>
    </lineage>
</organism>
<dbReference type="SUPFAM" id="SSF55469">
    <property type="entry name" value="FMN-dependent nitroreductase-like"/>
    <property type="match status" value="1"/>
</dbReference>
<proteinExistence type="predicted"/>